<keyword evidence="2 3" id="KW-1015">Disulfide bond</keyword>
<dbReference type="PANTHER" id="PTHR14949">
    <property type="entry name" value="EGF-LIKE-DOMAIN, MULTIPLE 7, 8"/>
    <property type="match status" value="1"/>
</dbReference>
<evidence type="ECO:0000256" key="4">
    <source>
        <dbReference type="SAM" id="SignalP"/>
    </source>
</evidence>
<dbReference type="EMBL" id="FN649760">
    <property type="protein sequence ID" value="CBN80194.1"/>
    <property type="molecule type" value="Genomic_DNA"/>
</dbReference>
<protein>
    <submittedName>
        <fullName evidence="6">Tubular mastigoneme-related protein</fullName>
    </submittedName>
</protein>
<dbReference type="Gene3D" id="2.10.25.10">
    <property type="entry name" value="Laminin"/>
    <property type="match status" value="2"/>
</dbReference>
<evidence type="ECO:0000313" key="7">
    <source>
        <dbReference type="Proteomes" id="UP000002630"/>
    </source>
</evidence>
<dbReference type="Pfam" id="PF07974">
    <property type="entry name" value="EGF_2"/>
    <property type="match status" value="2"/>
</dbReference>
<evidence type="ECO:0000256" key="2">
    <source>
        <dbReference type="ARBA" id="ARBA00023157"/>
    </source>
</evidence>
<dbReference type="PANTHER" id="PTHR14949:SF56">
    <property type="entry name" value="EGF-LIKE-DOMAIN, MULTIPLE 7"/>
    <property type="match status" value="1"/>
</dbReference>
<evidence type="ECO:0000259" key="5">
    <source>
        <dbReference type="PROSITE" id="PS50026"/>
    </source>
</evidence>
<dbReference type="InterPro" id="IPR050969">
    <property type="entry name" value="Dev_Signal_Modulators"/>
</dbReference>
<feature type="domain" description="EGF-like" evidence="5">
    <location>
        <begin position="84"/>
        <end position="118"/>
    </location>
</feature>
<dbReference type="STRING" id="2880.D8LDD6"/>
<feature type="signal peptide" evidence="4">
    <location>
        <begin position="1"/>
        <end position="29"/>
    </location>
</feature>
<reference evidence="6 7" key="1">
    <citation type="journal article" date="2010" name="Nature">
        <title>The Ectocarpus genome and the independent evolution of multicellularity in brown algae.</title>
        <authorList>
            <person name="Cock J.M."/>
            <person name="Sterck L."/>
            <person name="Rouze P."/>
            <person name="Scornet D."/>
            <person name="Allen A.E."/>
            <person name="Amoutzias G."/>
            <person name="Anthouard V."/>
            <person name="Artiguenave F."/>
            <person name="Aury J.M."/>
            <person name="Badger J.H."/>
            <person name="Beszteri B."/>
            <person name="Billiau K."/>
            <person name="Bonnet E."/>
            <person name="Bothwell J.H."/>
            <person name="Bowler C."/>
            <person name="Boyen C."/>
            <person name="Brownlee C."/>
            <person name="Carrano C.J."/>
            <person name="Charrier B."/>
            <person name="Cho G.Y."/>
            <person name="Coelho S.M."/>
            <person name="Collen J."/>
            <person name="Corre E."/>
            <person name="Da Silva C."/>
            <person name="Delage L."/>
            <person name="Delaroque N."/>
            <person name="Dittami S.M."/>
            <person name="Doulbeau S."/>
            <person name="Elias M."/>
            <person name="Farnham G."/>
            <person name="Gachon C.M."/>
            <person name="Gschloessl B."/>
            <person name="Heesch S."/>
            <person name="Jabbari K."/>
            <person name="Jubin C."/>
            <person name="Kawai H."/>
            <person name="Kimura K."/>
            <person name="Kloareg B."/>
            <person name="Kupper F.C."/>
            <person name="Lang D."/>
            <person name="Le Bail A."/>
            <person name="Leblanc C."/>
            <person name="Lerouge P."/>
            <person name="Lohr M."/>
            <person name="Lopez P.J."/>
            <person name="Martens C."/>
            <person name="Maumus F."/>
            <person name="Michel G."/>
            <person name="Miranda-Saavedra D."/>
            <person name="Morales J."/>
            <person name="Moreau H."/>
            <person name="Motomura T."/>
            <person name="Nagasato C."/>
            <person name="Napoli C.A."/>
            <person name="Nelson D.R."/>
            <person name="Nyvall-Collen P."/>
            <person name="Peters A.F."/>
            <person name="Pommier C."/>
            <person name="Potin P."/>
            <person name="Poulain J."/>
            <person name="Quesneville H."/>
            <person name="Read B."/>
            <person name="Rensing S.A."/>
            <person name="Ritter A."/>
            <person name="Rousvoal S."/>
            <person name="Samanta M."/>
            <person name="Samson G."/>
            <person name="Schroeder D.C."/>
            <person name="Segurens B."/>
            <person name="Strittmatter M."/>
            <person name="Tonon T."/>
            <person name="Tregear J.W."/>
            <person name="Valentin K."/>
            <person name="von Dassow P."/>
            <person name="Yamagishi T."/>
            <person name="Van de Peer Y."/>
            <person name="Wincker P."/>
        </authorList>
    </citation>
    <scope>NUCLEOTIDE SEQUENCE [LARGE SCALE GENOMIC DNA]</scope>
    <source>
        <strain evidence="7">Ec32 / CCAP1310/4</strain>
    </source>
</reference>
<dbReference type="Proteomes" id="UP000002630">
    <property type="component" value="Unassembled WGS sequence"/>
</dbReference>
<evidence type="ECO:0000313" key="6">
    <source>
        <dbReference type="EMBL" id="CBN80194.1"/>
    </source>
</evidence>
<evidence type="ECO:0000256" key="1">
    <source>
        <dbReference type="ARBA" id="ARBA00022729"/>
    </source>
</evidence>
<comment type="caution">
    <text evidence="3">Lacks conserved residue(s) required for the propagation of feature annotation.</text>
</comment>
<dbReference type="PRINTS" id="PR00011">
    <property type="entry name" value="EGFLAMININ"/>
</dbReference>
<dbReference type="AlphaFoldDB" id="D8LDD6"/>
<organism evidence="6 7">
    <name type="scientific">Ectocarpus siliculosus</name>
    <name type="common">Brown alga</name>
    <name type="synonym">Conferva siliculosa</name>
    <dbReference type="NCBI Taxonomy" id="2880"/>
    <lineage>
        <taxon>Eukaryota</taxon>
        <taxon>Sar</taxon>
        <taxon>Stramenopiles</taxon>
        <taxon>Ochrophyta</taxon>
        <taxon>PX clade</taxon>
        <taxon>Phaeophyceae</taxon>
        <taxon>Ectocarpales</taxon>
        <taxon>Ectocarpaceae</taxon>
        <taxon>Ectocarpus</taxon>
    </lineage>
</organism>
<dbReference type="PROSITE" id="PS01186">
    <property type="entry name" value="EGF_2"/>
    <property type="match status" value="2"/>
</dbReference>
<feature type="disulfide bond" evidence="3">
    <location>
        <begin position="108"/>
        <end position="117"/>
    </location>
</feature>
<keyword evidence="3" id="KW-0245">EGF-like domain</keyword>
<dbReference type="InterPro" id="IPR013111">
    <property type="entry name" value="EGF_extracell"/>
</dbReference>
<keyword evidence="7" id="KW-1185">Reference proteome</keyword>
<name>D8LDD6_ECTSI</name>
<dbReference type="PROSITE" id="PS00022">
    <property type="entry name" value="EGF_1"/>
    <property type="match status" value="2"/>
</dbReference>
<dbReference type="InParanoid" id="D8LDD6"/>
<accession>D8LDD6</accession>
<gene>
    <name evidence="6" type="primary">Ocm2</name>
    <name evidence="6" type="ORF">Esi_0116_0079</name>
</gene>
<feature type="chain" id="PRO_5003117049" evidence="4">
    <location>
        <begin position="30"/>
        <end position="404"/>
    </location>
</feature>
<evidence type="ECO:0000256" key="3">
    <source>
        <dbReference type="PROSITE-ProRule" id="PRU00076"/>
    </source>
</evidence>
<sequence length="404" mass="44154">MAPFRWTLLPAALFGVLVSLSVFLPSAEAGCCPNACSGHGTCTVDDACVCYSNWQNGEEFFETGDCSDRTCPYEIAWSDFPDDSGAHHTYAECANKGTCDRTTGECVCFEGYEGKGCARMSCPNDCSGHGRCMFADDLPYGVNLGSFYHDQNNNTDHLGELGDTNGNDAVTFEYHGWDEGKTRMCRCDPGYEGVDCSYRSCPQGNDVMVERLNRVASVKYQKQAICLYSSGTAFSGTEFWNWDFNAADPTLHRPYETADYIESALEGLPNGVIDSVQVDVAYNATGSVIAGEVIEEYPCDELIVVTFDGAQVQGNQHLLEVEWRPCGDGCTPKLDGLPLSTIDTQLDNLPYTIGAHRSYVQQVQSADYESYVCGGRGKCDYTTGECACFTGYYGLHCETQTALI</sequence>
<dbReference type="InterPro" id="IPR000742">
    <property type="entry name" value="EGF"/>
</dbReference>
<proteinExistence type="predicted"/>
<dbReference type="OrthoDB" id="6130531at2759"/>
<dbReference type="PROSITE" id="PS50026">
    <property type="entry name" value="EGF_3"/>
    <property type="match status" value="1"/>
</dbReference>
<dbReference type="eggNOG" id="KOG1225">
    <property type="taxonomic scope" value="Eukaryota"/>
</dbReference>
<keyword evidence="1 4" id="KW-0732">Signal</keyword>